<dbReference type="EMBL" id="AMZH03005956">
    <property type="protein sequence ID" value="RRT65052.1"/>
    <property type="molecule type" value="Genomic_DNA"/>
</dbReference>
<evidence type="ECO:0000313" key="1">
    <source>
        <dbReference type="EMBL" id="RRT65052.1"/>
    </source>
</evidence>
<reference evidence="1 2" key="1">
    <citation type="journal article" date="2014" name="Agronomy (Basel)">
        <title>A Draft Genome Sequence for Ensete ventricosum, the Drought-Tolerant Tree Against Hunger.</title>
        <authorList>
            <person name="Harrison J."/>
            <person name="Moore K.A."/>
            <person name="Paszkiewicz K."/>
            <person name="Jones T."/>
            <person name="Grant M."/>
            <person name="Ambacheew D."/>
            <person name="Muzemil S."/>
            <person name="Studholme D.J."/>
        </authorList>
    </citation>
    <scope>NUCLEOTIDE SEQUENCE [LARGE SCALE GENOMIC DNA]</scope>
</reference>
<name>A0A426ZM37_ENSVE</name>
<evidence type="ECO:0000313" key="2">
    <source>
        <dbReference type="Proteomes" id="UP000287651"/>
    </source>
</evidence>
<accession>A0A426ZM37</accession>
<sequence length="86" mass="9244">MSSDTFPTPSAADDGFYTCSSVSSLLQPLLLCSLCREYLSTDHPSRSNISAEVNYRQTFTAVDNTAIFLTSGQDLCPSQELDLAGA</sequence>
<gene>
    <name evidence="1" type="ORF">B296_00040729</name>
</gene>
<dbReference type="AlphaFoldDB" id="A0A426ZM37"/>
<proteinExistence type="predicted"/>
<organism evidence="1 2">
    <name type="scientific">Ensete ventricosum</name>
    <name type="common">Abyssinian banana</name>
    <name type="synonym">Musa ensete</name>
    <dbReference type="NCBI Taxonomy" id="4639"/>
    <lineage>
        <taxon>Eukaryota</taxon>
        <taxon>Viridiplantae</taxon>
        <taxon>Streptophyta</taxon>
        <taxon>Embryophyta</taxon>
        <taxon>Tracheophyta</taxon>
        <taxon>Spermatophyta</taxon>
        <taxon>Magnoliopsida</taxon>
        <taxon>Liliopsida</taxon>
        <taxon>Zingiberales</taxon>
        <taxon>Musaceae</taxon>
        <taxon>Ensete</taxon>
    </lineage>
</organism>
<comment type="caution">
    <text evidence="1">The sequence shown here is derived from an EMBL/GenBank/DDBJ whole genome shotgun (WGS) entry which is preliminary data.</text>
</comment>
<dbReference type="Proteomes" id="UP000287651">
    <property type="component" value="Unassembled WGS sequence"/>
</dbReference>
<protein>
    <submittedName>
        <fullName evidence="1">Uncharacterized protein</fullName>
    </submittedName>
</protein>